<gene>
    <name evidence="5" type="primary">LOC111009708</name>
</gene>
<feature type="domain" description="F-box/LRR-repeat protein 15-like leucin rich repeat" evidence="3">
    <location>
        <begin position="200"/>
        <end position="314"/>
    </location>
</feature>
<dbReference type="Pfam" id="PF25372">
    <property type="entry name" value="DUF7885"/>
    <property type="match status" value="2"/>
</dbReference>
<dbReference type="Pfam" id="PF13516">
    <property type="entry name" value="LRR_6"/>
    <property type="match status" value="3"/>
</dbReference>
<feature type="domain" description="F-box/LRR-repeat protein 15-like leucin rich repeat" evidence="3">
    <location>
        <begin position="379"/>
        <end position="507"/>
    </location>
</feature>
<dbReference type="PANTHER" id="PTHR13318:SF41">
    <property type="entry name" value="F-BOX_LRR-REPEAT PROTEIN 4"/>
    <property type="match status" value="1"/>
</dbReference>
<dbReference type="OrthoDB" id="550575at2759"/>
<dbReference type="CDD" id="cd22159">
    <property type="entry name" value="F-box_AtTIR1-like"/>
    <property type="match status" value="1"/>
</dbReference>
<reference evidence="5" key="1">
    <citation type="submission" date="2025-08" db="UniProtKB">
        <authorList>
            <consortium name="RefSeq"/>
        </authorList>
    </citation>
    <scope>IDENTIFICATION</scope>
    <source>
        <strain evidence="5">OHB3-1</strain>
    </source>
</reference>
<dbReference type="SUPFAM" id="SSF81383">
    <property type="entry name" value="F-box domain"/>
    <property type="match status" value="1"/>
</dbReference>
<feature type="region of interest" description="Disordered" evidence="1">
    <location>
        <begin position="158"/>
        <end position="180"/>
    </location>
</feature>
<protein>
    <submittedName>
        <fullName evidence="5">F-box/LRR-repeat protein 4</fullName>
    </submittedName>
</protein>
<dbReference type="FunFam" id="3.80.10.10:FF:000651">
    <property type="entry name" value="F-box/LRR-repeat protein 4"/>
    <property type="match status" value="1"/>
</dbReference>
<dbReference type="GO" id="GO:0031146">
    <property type="term" value="P:SCF-dependent proteasomal ubiquitin-dependent protein catabolic process"/>
    <property type="evidence" value="ECO:0007669"/>
    <property type="project" value="TreeGrafter"/>
</dbReference>
<evidence type="ECO:0000259" key="3">
    <source>
        <dbReference type="Pfam" id="PF25372"/>
    </source>
</evidence>
<dbReference type="Gene3D" id="1.20.1280.50">
    <property type="match status" value="1"/>
</dbReference>
<dbReference type="Pfam" id="PF18511">
    <property type="entry name" value="F-box_5"/>
    <property type="match status" value="1"/>
</dbReference>
<dbReference type="GO" id="GO:0019005">
    <property type="term" value="C:SCF ubiquitin ligase complex"/>
    <property type="evidence" value="ECO:0007669"/>
    <property type="project" value="TreeGrafter"/>
</dbReference>
<name>A0A6J1CA51_MOMCH</name>
<dbReference type="InterPro" id="IPR041567">
    <property type="entry name" value="COI1_F-box"/>
</dbReference>
<evidence type="ECO:0000313" key="5">
    <source>
        <dbReference type="RefSeq" id="XP_022138586.1"/>
    </source>
</evidence>
<proteinExistence type="predicted"/>
<dbReference type="Gene3D" id="3.80.10.10">
    <property type="entry name" value="Ribonuclease Inhibitor"/>
    <property type="match status" value="3"/>
</dbReference>
<dbReference type="RefSeq" id="XP_022138586.1">
    <property type="nucleotide sequence ID" value="XM_022282894.1"/>
</dbReference>
<dbReference type="KEGG" id="mcha:111009708"/>
<dbReference type="FunFam" id="1.20.1280.50:FF:000023">
    <property type="entry name" value="F-box/LRR-repeat protein 4"/>
    <property type="match status" value="1"/>
</dbReference>
<dbReference type="FunFam" id="3.80.10.10:FF:001196">
    <property type="entry name" value="F-box/LRR-repeat protein 4"/>
    <property type="match status" value="1"/>
</dbReference>
<dbReference type="InterPro" id="IPR057207">
    <property type="entry name" value="FBXL15_LRR"/>
</dbReference>
<dbReference type="InterPro" id="IPR032675">
    <property type="entry name" value="LRR_dom_sf"/>
</dbReference>
<organism evidence="4 5">
    <name type="scientific">Momordica charantia</name>
    <name type="common">Bitter gourd</name>
    <name type="synonym">Balsam pear</name>
    <dbReference type="NCBI Taxonomy" id="3673"/>
    <lineage>
        <taxon>Eukaryota</taxon>
        <taxon>Viridiplantae</taxon>
        <taxon>Streptophyta</taxon>
        <taxon>Embryophyta</taxon>
        <taxon>Tracheophyta</taxon>
        <taxon>Spermatophyta</taxon>
        <taxon>Magnoliopsida</taxon>
        <taxon>eudicotyledons</taxon>
        <taxon>Gunneridae</taxon>
        <taxon>Pentapetalae</taxon>
        <taxon>rosids</taxon>
        <taxon>fabids</taxon>
        <taxon>Cucurbitales</taxon>
        <taxon>Cucurbitaceae</taxon>
        <taxon>Momordiceae</taxon>
        <taxon>Momordica</taxon>
    </lineage>
</organism>
<evidence type="ECO:0000256" key="1">
    <source>
        <dbReference type="SAM" id="MobiDB-lite"/>
    </source>
</evidence>
<feature type="domain" description="COI1 F-box" evidence="2">
    <location>
        <begin position="79"/>
        <end position="118"/>
    </location>
</feature>
<dbReference type="SUPFAM" id="SSF52047">
    <property type="entry name" value="RNI-like"/>
    <property type="match status" value="2"/>
</dbReference>
<dbReference type="Proteomes" id="UP000504603">
    <property type="component" value="Unplaced"/>
</dbReference>
<dbReference type="InterPro" id="IPR001611">
    <property type="entry name" value="Leu-rich_rpt"/>
</dbReference>
<dbReference type="PANTHER" id="PTHR13318">
    <property type="entry name" value="PARTNER OF PAIRED, ISOFORM B-RELATED"/>
    <property type="match status" value="1"/>
</dbReference>
<keyword evidence="4" id="KW-1185">Reference proteome</keyword>
<dbReference type="AlphaFoldDB" id="A0A6J1CA51"/>
<dbReference type="InterPro" id="IPR006553">
    <property type="entry name" value="Leu-rich_rpt_Cys-con_subtyp"/>
</dbReference>
<accession>A0A6J1CA51</accession>
<evidence type="ECO:0000259" key="2">
    <source>
        <dbReference type="Pfam" id="PF18511"/>
    </source>
</evidence>
<evidence type="ECO:0000313" key="4">
    <source>
        <dbReference type="Proteomes" id="UP000504603"/>
    </source>
</evidence>
<dbReference type="GeneID" id="111009708"/>
<dbReference type="InterPro" id="IPR036047">
    <property type="entry name" value="F-box-like_dom_sf"/>
</dbReference>
<dbReference type="SMART" id="SM00367">
    <property type="entry name" value="LRR_CC"/>
    <property type="match status" value="17"/>
</dbReference>
<sequence length="670" mass="72470">MACMAVIKRDEGYYGKSLLSFSSQTADSTDPPTIKASLRFPSPIFLLLSDAFEFRSQFSPARRLKDYPYTMRGHDWINTALPDELIVEIFRCLDSKLSRDACSLVCRRWLKLERLSRTTLRIGATGSPDLFVQLLAPRFVNVKNVHIDERLAISLPHHPGRRRRNESKPHRATDGTGSEGVLESSCLSDAGLIALSVGFPNLAKLSLIWCSNISSQGLTSLAEKCRFLKSLDLQGCYVGDRGVAAVGEFCKQLEDVNLRFCEGLTDTGLVELAHGCGKSLKTFGIAACAKITDISLEAVGMHCKYLESLALDSEVIHNKGVLSVAQGCPLLKVLKLQCTNVTDEALVSVGSLCPSLELLALYSFQEFTDKGLRAIGVGCKKLKNLTLSDCYFLSDIGLEAVAAGCKGLTHLEVNGCHNIGTMGLESIGKSCPQLTELALLYCQKIVNSGLLGIGQSCKFLQALHLVDCSRIGDEAICGIAKGCKNLKKLHIRRCYEIGNAGVIAIGENCKSLTDLSLRFCDRVGDEALIAIGKGCSLHQLNVSGCHRIGDAGIAAIARGCPQLSYLDVSVLEYLGDMALAELGEGCPLLKDIVLSHCHQITDAGLTHLVKRCSMLESCHMVYCPGITAAGVATVVSSCPSIKKVLVEKWKVSERTKRRAGSVISYLCVDL</sequence>